<dbReference type="AlphaFoldDB" id="A0A915CD73"/>
<proteinExistence type="predicted"/>
<organism evidence="1 2">
    <name type="scientific">Parascaris univalens</name>
    <name type="common">Nematode worm</name>
    <dbReference type="NCBI Taxonomy" id="6257"/>
    <lineage>
        <taxon>Eukaryota</taxon>
        <taxon>Metazoa</taxon>
        <taxon>Ecdysozoa</taxon>
        <taxon>Nematoda</taxon>
        <taxon>Chromadorea</taxon>
        <taxon>Rhabditida</taxon>
        <taxon>Spirurina</taxon>
        <taxon>Ascaridomorpha</taxon>
        <taxon>Ascaridoidea</taxon>
        <taxon>Ascarididae</taxon>
        <taxon>Parascaris</taxon>
    </lineage>
</organism>
<evidence type="ECO:0000313" key="1">
    <source>
        <dbReference type="Proteomes" id="UP000887569"/>
    </source>
</evidence>
<dbReference type="WBParaSite" id="PgR119X_g016_t01">
    <property type="protein sequence ID" value="PgR119X_g016_t01"/>
    <property type="gene ID" value="PgR119X_g016"/>
</dbReference>
<protein>
    <submittedName>
        <fullName evidence="2">Secreted protein</fullName>
    </submittedName>
</protein>
<name>A0A915CD73_PARUN</name>
<reference evidence="2" key="1">
    <citation type="submission" date="2022-11" db="UniProtKB">
        <authorList>
            <consortium name="WormBaseParasite"/>
        </authorList>
    </citation>
    <scope>IDENTIFICATION</scope>
</reference>
<sequence length="92" mass="10508">MKPKDVTSNMKMAFPLTILFINANVTYSTAVDWTVASPKALMRGMIGTHLHSIRGSIHRQLPQSTRSLGTKYIQYYARYFYCISVENFFALP</sequence>
<accession>A0A915CD73</accession>
<keyword evidence="1" id="KW-1185">Reference proteome</keyword>
<dbReference type="Proteomes" id="UP000887569">
    <property type="component" value="Unplaced"/>
</dbReference>
<evidence type="ECO:0000313" key="2">
    <source>
        <dbReference type="WBParaSite" id="PgR119X_g016_t01"/>
    </source>
</evidence>